<gene>
    <name evidence="3" type="ORF">C5F48_04510</name>
</gene>
<dbReference type="EMBL" id="PZKG01000012">
    <property type="protein sequence ID" value="PTE22945.1"/>
    <property type="molecule type" value="Genomic_DNA"/>
</dbReference>
<keyword evidence="4" id="KW-1185">Reference proteome</keyword>
<dbReference type="RefSeq" id="WP_107662716.1">
    <property type="nucleotide sequence ID" value="NZ_PZKG01000012.1"/>
</dbReference>
<sequence length="721" mass="74884">MRWLALLLLLASPAAARDAALRSGEHSGFTRVVVEDPGLEQWQLRRSADGYILRITPGDVRFDLRRIYDKIRRNRLAAISPDPETGNLNLRLGCRCHARAQEIRPGVLVIDLTDGPPPADSPFEIAYQPDPVPAVADVTPAPQPPVPPPVYDYNWREPKPPAPAAELPLEDPALSLMRQSLLEQLSRGAAAGAVEIAPSVPPPEADSIETPGSLPQVRIGETPGFAPQTSERPPDQLTGSGVDCIADDRLDLGSWGTDSSVAESISTVTGGLTGEFDRPDPEAVRRAVRYALHLGFGAEAQQILRSFAVEDAERPLWEALAAILDGEAGAPEVLRGMATCDTAAALWAVLANPASGDPPQVAAIQRAFSALPPHLRRHLGPRLAQIFLDSGDIATARGLRDAIARAPGAPGPQVAIMQAKLEIAEGDAEAGEQALTILAAEAGPAGPEALLAMAEQQISAGAEVSPQTVTALAALLKENRGAADERRIESAHRRALAASGEIDAAFALLAPGAEDALLWQMLADRGGDGSLLSLAVLPEDAALPDLPVAVRRKIATRLSDLGLAPAAARWLGPAGSEADQLLAARVALKQKDGQAALQSLGDLGSAEAAALRGQAALQLGDMATAATAFGEAGDSLGQLRASRRAEDWLAIARTDDEAWKAAAGLLAPEQDPALPVASPDAAAGTTEPAGPLARGRAVLAGSAAAREALAALLQQVPAAAP</sequence>
<evidence type="ECO:0000256" key="2">
    <source>
        <dbReference type="SAM" id="SignalP"/>
    </source>
</evidence>
<organism evidence="3 4">
    <name type="scientific">Cereibacter changlensis JA139</name>
    <dbReference type="NCBI Taxonomy" id="1188249"/>
    <lineage>
        <taxon>Bacteria</taxon>
        <taxon>Pseudomonadati</taxon>
        <taxon>Pseudomonadota</taxon>
        <taxon>Alphaproteobacteria</taxon>
        <taxon>Rhodobacterales</taxon>
        <taxon>Paracoccaceae</taxon>
        <taxon>Cereibacter</taxon>
    </lineage>
</organism>
<evidence type="ECO:0000313" key="4">
    <source>
        <dbReference type="Proteomes" id="UP000241010"/>
    </source>
</evidence>
<protein>
    <submittedName>
        <fullName evidence="3">Uncharacterized protein</fullName>
    </submittedName>
</protein>
<dbReference type="AlphaFoldDB" id="A0A2T4JYG6"/>
<reference evidence="3 4" key="1">
    <citation type="submission" date="2018-03" db="EMBL/GenBank/DDBJ databases">
        <title>Cereibacter changlensis.</title>
        <authorList>
            <person name="Meyer T.E."/>
            <person name="Miller S."/>
            <person name="Lodha T."/>
            <person name="Gandham S."/>
            <person name="Chintalapati S."/>
            <person name="Chintalapati V.R."/>
        </authorList>
    </citation>
    <scope>NUCLEOTIDE SEQUENCE [LARGE SCALE GENOMIC DNA]</scope>
    <source>
        <strain evidence="3 4">JA139</strain>
    </source>
</reference>
<evidence type="ECO:0000313" key="3">
    <source>
        <dbReference type="EMBL" id="PTE22945.1"/>
    </source>
</evidence>
<dbReference type="OrthoDB" id="7847197at2"/>
<name>A0A2T4JYG6_9RHOB</name>
<dbReference type="Proteomes" id="UP000241010">
    <property type="component" value="Unassembled WGS sequence"/>
</dbReference>
<keyword evidence="2" id="KW-0732">Signal</keyword>
<accession>A0A2T4JYG6</accession>
<feature type="signal peptide" evidence="2">
    <location>
        <begin position="1"/>
        <end position="16"/>
    </location>
</feature>
<feature type="region of interest" description="Disordered" evidence="1">
    <location>
        <begin position="670"/>
        <end position="691"/>
    </location>
</feature>
<proteinExistence type="predicted"/>
<dbReference type="PANTHER" id="PTHR48125:SF10">
    <property type="entry name" value="OS12G0136300 PROTEIN"/>
    <property type="match status" value="1"/>
</dbReference>
<comment type="caution">
    <text evidence="3">The sequence shown here is derived from an EMBL/GenBank/DDBJ whole genome shotgun (WGS) entry which is preliminary data.</text>
</comment>
<feature type="region of interest" description="Disordered" evidence="1">
    <location>
        <begin position="197"/>
        <end position="237"/>
    </location>
</feature>
<feature type="chain" id="PRO_5015431663" evidence="2">
    <location>
        <begin position="17"/>
        <end position="721"/>
    </location>
</feature>
<evidence type="ECO:0000256" key="1">
    <source>
        <dbReference type="SAM" id="MobiDB-lite"/>
    </source>
</evidence>
<dbReference type="PANTHER" id="PTHR48125">
    <property type="entry name" value="LP07818P1"/>
    <property type="match status" value="1"/>
</dbReference>